<evidence type="ECO:0008006" key="4">
    <source>
        <dbReference type="Google" id="ProtNLM"/>
    </source>
</evidence>
<proteinExistence type="predicted"/>
<keyword evidence="3" id="KW-1185">Reference proteome</keyword>
<keyword evidence="1" id="KW-0802">TPR repeat</keyword>
<evidence type="ECO:0000313" key="2">
    <source>
        <dbReference type="EMBL" id="GGX34984.1"/>
    </source>
</evidence>
<name>A0A918N639_9FLAO</name>
<protein>
    <recommendedName>
        <fullName evidence="4">Tetratricopeptide repeat protein</fullName>
    </recommendedName>
</protein>
<dbReference type="InterPro" id="IPR011990">
    <property type="entry name" value="TPR-like_helical_dom_sf"/>
</dbReference>
<dbReference type="Proteomes" id="UP000601108">
    <property type="component" value="Unassembled WGS sequence"/>
</dbReference>
<dbReference type="SUPFAM" id="SSF48452">
    <property type="entry name" value="TPR-like"/>
    <property type="match status" value="1"/>
</dbReference>
<dbReference type="PROSITE" id="PS50005">
    <property type="entry name" value="TPR"/>
    <property type="match status" value="1"/>
</dbReference>
<reference evidence="2 3" key="1">
    <citation type="journal article" date="2014" name="Int. J. Syst. Evol. Microbiol.">
        <title>Complete genome sequence of Corynebacterium casei LMG S-19264T (=DSM 44701T), isolated from a smear-ripened cheese.</title>
        <authorList>
            <consortium name="US DOE Joint Genome Institute (JGI-PGF)"/>
            <person name="Walter F."/>
            <person name="Albersmeier A."/>
            <person name="Kalinowski J."/>
            <person name="Ruckert C."/>
        </authorList>
    </citation>
    <scope>NUCLEOTIDE SEQUENCE [LARGE SCALE GENOMIC DNA]</scope>
    <source>
        <strain evidence="2 3">KCTC 12285</strain>
    </source>
</reference>
<dbReference type="InterPro" id="IPR019734">
    <property type="entry name" value="TPR_rpt"/>
</dbReference>
<dbReference type="Gene3D" id="1.25.40.10">
    <property type="entry name" value="Tetratricopeptide repeat domain"/>
    <property type="match status" value="2"/>
</dbReference>
<dbReference type="AlphaFoldDB" id="A0A918N639"/>
<dbReference type="EMBL" id="BMWS01000051">
    <property type="protein sequence ID" value="GGX34984.1"/>
    <property type="molecule type" value="Genomic_DNA"/>
</dbReference>
<dbReference type="Pfam" id="PF13181">
    <property type="entry name" value="TPR_8"/>
    <property type="match status" value="1"/>
</dbReference>
<dbReference type="SUPFAM" id="SSF81901">
    <property type="entry name" value="HCP-like"/>
    <property type="match status" value="1"/>
</dbReference>
<evidence type="ECO:0000256" key="1">
    <source>
        <dbReference type="PROSITE-ProRule" id="PRU00339"/>
    </source>
</evidence>
<evidence type="ECO:0000313" key="3">
    <source>
        <dbReference type="Proteomes" id="UP000601108"/>
    </source>
</evidence>
<organism evidence="2 3">
    <name type="scientific">Aquimarina muelleri</name>
    <dbReference type="NCBI Taxonomy" id="279356"/>
    <lineage>
        <taxon>Bacteria</taxon>
        <taxon>Pseudomonadati</taxon>
        <taxon>Bacteroidota</taxon>
        <taxon>Flavobacteriia</taxon>
        <taxon>Flavobacteriales</taxon>
        <taxon>Flavobacteriaceae</taxon>
        <taxon>Aquimarina</taxon>
    </lineage>
</organism>
<feature type="repeat" description="TPR" evidence="1">
    <location>
        <begin position="204"/>
        <end position="237"/>
    </location>
</feature>
<sequence length="421" mass="48788">MIFGIITSCKKTEIYKITEAKEYNEYLRLKSNITRDNLNLRLEFWNKKLKEDSTRIVALGPIAKVYTKLFQTTGEIEYLKKAEQTLKKSVEIAAIGKENYLLALARNYISQHMFIEAEKVAERALQIGVNKKQSEMVMFDIAMELGKYTNAKKYLESFANQEDYNFLIRLAKWNDYKGNLDATIRNMEKAKSIAEGSKKGELMLWSYTNLADYYGHAGRVKDSYDHYLKALEIDPANAYAKKGIAWIIYSYEYNPTEALRIINTITQEYQSPDYALFKVEIAEYQNNQEAKEKNLKNYFQTVTDTRYGDMYNSYNAMIRAEEFNDYDGALEIAIQEIKNRPTPQSYGLLAYILNLKGDHKKALGIVESHIIGKTYEPEVYYQIAQIYKTNQLIDKIAPIKKELLSSSYELGPLLTNKIQNL</sequence>
<comment type="caution">
    <text evidence="2">The sequence shown here is derived from an EMBL/GenBank/DDBJ whole genome shotgun (WGS) entry which is preliminary data.</text>
</comment>
<dbReference type="SMART" id="SM00028">
    <property type="entry name" value="TPR"/>
    <property type="match status" value="2"/>
</dbReference>
<gene>
    <name evidence="2" type="ORF">GCM10007384_39270</name>
</gene>
<accession>A0A918N639</accession>